<sequence>MSDPSNSSHPLLEARLAALEKRTADNFGEIGAAIDKIAKQTARPVTDWWKRCLDLFQFAVVTVGVFVGLQQLIQLRQNSDVAAFTTVSTEWLKLDLHFIQRPHLHAHFHNGEKEVAEKHLSEAKATAQYVVDFVDYAIVTSDRLPSMGEGFLEAGQDKDLWHRYVQQTYFRSALVCEILKEKSAGYNRKTLAVAKEPCSKVDK</sequence>
<gene>
    <name evidence="1" type="ORF">RSO01_67710</name>
</gene>
<accession>A0A512NKY4</accession>
<keyword evidence="2" id="KW-1185">Reference proteome</keyword>
<organism evidence="1 2">
    <name type="scientific">Reyranella soli</name>
    <dbReference type="NCBI Taxonomy" id="1230389"/>
    <lineage>
        <taxon>Bacteria</taxon>
        <taxon>Pseudomonadati</taxon>
        <taxon>Pseudomonadota</taxon>
        <taxon>Alphaproteobacteria</taxon>
        <taxon>Hyphomicrobiales</taxon>
        <taxon>Reyranellaceae</taxon>
        <taxon>Reyranella</taxon>
    </lineage>
</organism>
<name>A0A512NKY4_9HYPH</name>
<protein>
    <submittedName>
        <fullName evidence="1">Uncharacterized protein</fullName>
    </submittedName>
</protein>
<evidence type="ECO:0000313" key="2">
    <source>
        <dbReference type="Proteomes" id="UP000321058"/>
    </source>
</evidence>
<dbReference type="EMBL" id="BKAJ01000135">
    <property type="protein sequence ID" value="GEP59605.1"/>
    <property type="molecule type" value="Genomic_DNA"/>
</dbReference>
<comment type="caution">
    <text evidence="1">The sequence shown here is derived from an EMBL/GenBank/DDBJ whole genome shotgun (WGS) entry which is preliminary data.</text>
</comment>
<dbReference type="Proteomes" id="UP000321058">
    <property type="component" value="Unassembled WGS sequence"/>
</dbReference>
<reference evidence="1 2" key="1">
    <citation type="submission" date="2019-07" db="EMBL/GenBank/DDBJ databases">
        <title>Whole genome shotgun sequence of Reyranella soli NBRC 108950.</title>
        <authorList>
            <person name="Hosoyama A."/>
            <person name="Uohara A."/>
            <person name="Ohji S."/>
            <person name="Ichikawa N."/>
        </authorList>
    </citation>
    <scope>NUCLEOTIDE SEQUENCE [LARGE SCALE GENOMIC DNA]</scope>
    <source>
        <strain evidence="1 2">NBRC 108950</strain>
    </source>
</reference>
<evidence type="ECO:0000313" key="1">
    <source>
        <dbReference type="EMBL" id="GEP59605.1"/>
    </source>
</evidence>
<dbReference type="RefSeq" id="WP_147154981.1">
    <property type="nucleotide sequence ID" value="NZ_BKAJ01000135.1"/>
</dbReference>
<proteinExistence type="predicted"/>
<dbReference type="AlphaFoldDB" id="A0A512NKY4"/>